<accession>A0A5J4ZL22</accession>
<dbReference type="Gene3D" id="3.30.160.60">
    <property type="entry name" value="Classic Zinc Finger"/>
    <property type="match status" value="1"/>
</dbReference>
<evidence type="ECO:0000256" key="1">
    <source>
        <dbReference type="ARBA" id="ARBA00004123"/>
    </source>
</evidence>
<feature type="region of interest" description="Disordered" evidence="10">
    <location>
        <begin position="22"/>
        <end position="59"/>
    </location>
</feature>
<feature type="domain" description="C2H2-type" evidence="11">
    <location>
        <begin position="113"/>
        <end position="140"/>
    </location>
</feature>
<dbReference type="GO" id="GO:0005634">
    <property type="term" value="C:nucleus"/>
    <property type="evidence" value="ECO:0007669"/>
    <property type="project" value="UniProtKB-SubCell"/>
</dbReference>
<keyword evidence="7" id="KW-0804">Transcription</keyword>
<dbReference type="SMART" id="SM00355">
    <property type="entry name" value="ZnF_C2H2"/>
    <property type="match status" value="2"/>
</dbReference>
<dbReference type="InterPro" id="IPR036236">
    <property type="entry name" value="Znf_C2H2_sf"/>
</dbReference>
<dbReference type="PANTHER" id="PTHR26374">
    <property type="entry name" value="ZINC FINGER PROTEIN ZAT5"/>
    <property type="match status" value="1"/>
</dbReference>
<dbReference type="EMBL" id="CM018050">
    <property type="protein sequence ID" value="KAA8518689.1"/>
    <property type="molecule type" value="Genomic_DNA"/>
</dbReference>
<keyword evidence="8" id="KW-0539">Nucleus</keyword>
<keyword evidence="6" id="KW-0805">Transcription regulation</keyword>
<evidence type="ECO:0000313" key="12">
    <source>
        <dbReference type="EMBL" id="KAA8518689.1"/>
    </source>
</evidence>
<dbReference type="AlphaFoldDB" id="A0A5J4ZL22"/>
<organism evidence="12 13">
    <name type="scientific">Nyssa sinensis</name>
    <dbReference type="NCBI Taxonomy" id="561372"/>
    <lineage>
        <taxon>Eukaryota</taxon>
        <taxon>Viridiplantae</taxon>
        <taxon>Streptophyta</taxon>
        <taxon>Embryophyta</taxon>
        <taxon>Tracheophyta</taxon>
        <taxon>Spermatophyta</taxon>
        <taxon>Magnoliopsida</taxon>
        <taxon>eudicotyledons</taxon>
        <taxon>Gunneridae</taxon>
        <taxon>Pentapetalae</taxon>
        <taxon>asterids</taxon>
        <taxon>Cornales</taxon>
        <taxon>Nyssaceae</taxon>
        <taxon>Nyssa</taxon>
    </lineage>
</organism>
<evidence type="ECO:0000256" key="8">
    <source>
        <dbReference type="ARBA" id="ARBA00023242"/>
    </source>
</evidence>
<keyword evidence="3" id="KW-0677">Repeat</keyword>
<evidence type="ECO:0000259" key="11">
    <source>
        <dbReference type="PROSITE" id="PS50157"/>
    </source>
</evidence>
<keyword evidence="5" id="KW-0862">Zinc</keyword>
<evidence type="ECO:0000256" key="6">
    <source>
        <dbReference type="ARBA" id="ARBA00023015"/>
    </source>
</evidence>
<dbReference type="OrthoDB" id="6077919at2759"/>
<dbReference type="Proteomes" id="UP000325577">
    <property type="component" value="Linkage Group LG7"/>
</dbReference>
<evidence type="ECO:0000256" key="2">
    <source>
        <dbReference type="ARBA" id="ARBA00022723"/>
    </source>
</evidence>
<evidence type="ECO:0000256" key="4">
    <source>
        <dbReference type="ARBA" id="ARBA00022771"/>
    </source>
</evidence>
<dbReference type="InterPro" id="IPR013087">
    <property type="entry name" value="Znf_C2H2_type"/>
</dbReference>
<comment type="subcellular location">
    <subcellularLocation>
        <location evidence="1">Nucleus</location>
    </subcellularLocation>
</comment>
<dbReference type="PROSITE" id="PS00028">
    <property type="entry name" value="ZINC_FINGER_C2H2_1"/>
    <property type="match status" value="2"/>
</dbReference>
<keyword evidence="4 9" id="KW-0863">Zinc-finger</keyword>
<gene>
    <name evidence="12" type="ORF">F0562_016537</name>
</gene>
<dbReference type="PANTHER" id="PTHR26374:SF466">
    <property type="entry name" value="OS09G0122000 PROTEIN"/>
    <property type="match status" value="1"/>
</dbReference>
<feature type="domain" description="C2H2-type" evidence="11">
    <location>
        <begin position="184"/>
        <end position="206"/>
    </location>
</feature>
<evidence type="ECO:0000256" key="10">
    <source>
        <dbReference type="SAM" id="MobiDB-lite"/>
    </source>
</evidence>
<name>A0A5J4ZL22_9ASTE</name>
<keyword evidence="13" id="KW-1185">Reference proteome</keyword>
<evidence type="ECO:0000256" key="3">
    <source>
        <dbReference type="ARBA" id="ARBA00022737"/>
    </source>
</evidence>
<protein>
    <recommendedName>
        <fullName evidence="11">C2H2-type domain-containing protein</fullName>
    </recommendedName>
</protein>
<reference evidence="12 13" key="1">
    <citation type="submission" date="2019-09" db="EMBL/GenBank/DDBJ databases">
        <title>A chromosome-level genome assembly of the Chinese tupelo Nyssa sinensis.</title>
        <authorList>
            <person name="Yang X."/>
            <person name="Kang M."/>
            <person name="Yang Y."/>
            <person name="Xiong H."/>
            <person name="Wang M."/>
            <person name="Zhang Z."/>
            <person name="Wang Z."/>
            <person name="Wu H."/>
            <person name="Ma T."/>
            <person name="Liu J."/>
            <person name="Xi Z."/>
        </authorList>
    </citation>
    <scope>NUCLEOTIDE SEQUENCE [LARGE SCALE GENOMIC DNA]</scope>
    <source>
        <strain evidence="12">J267</strain>
        <tissue evidence="12">Leaf</tissue>
    </source>
</reference>
<dbReference type="Pfam" id="PF13912">
    <property type="entry name" value="zf-C2H2_6"/>
    <property type="match status" value="2"/>
</dbReference>
<keyword evidence="2" id="KW-0479">Metal-binding</keyword>
<dbReference type="PROSITE" id="PS50157">
    <property type="entry name" value="ZINC_FINGER_C2H2_2"/>
    <property type="match status" value="2"/>
</dbReference>
<dbReference type="SUPFAM" id="SSF57667">
    <property type="entry name" value="beta-beta-alpha zinc fingers"/>
    <property type="match status" value="1"/>
</dbReference>
<evidence type="ECO:0000256" key="9">
    <source>
        <dbReference type="PROSITE-ProRule" id="PRU00042"/>
    </source>
</evidence>
<sequence>MNMETQVELMGSKDCTQMIMKGKRTKRQRSVSPLALTKAASSSSGNGGGGDNSGGFDRCTASPTNSIQYTGNTDQEEEYLANCLILLAQGQTRKPSDQPIVSTSNNASGLYIYQCKTCNRCFPSFQALGGHRASHKKLKATGEDQKKLPALVQEEEDRFADHSTILSLQIPNRALSSSNKSRVHECSTCGAEFTSGQALGGHMRRHRSIAMATSSPDSQEGKKPTSILSLDLNLPAPEDDHRESKLTPFTSTGQVIVFSPSPLGNDNKIGLASFVKDEGSLAYFENAVIKV</sequence>
<evidence type="ECO:0000256" key="7">
    <source>
        <dbReference type="ARBA" id="ARBA00023163"/>
    </source>
</evidence>
<evidence type="ECO:0000313" key="13">
    <source>
        <dbReference type="Proteomes" id="UP000325577"/>
    </source>
</evidence>
<evidence type="ECO:0000256" key="5">
    <source>
        <dbReference type="ARBA" id="ARBA00022833"/>
    </source>
</evidence>
<dbReference type="GO" id="GO:0008270">
    <property type="term" value="F:zinc ion binding"/>
    <property type="evidence" value="ECO:0007669"/>
    <property type="project" value="UniProtKB-KW"/>
</dbReference>
<proteinExistence type="predicted"/>